<feature type="region of interest" description="Disordered" evidence="8">
    <location>
        <begin position="1"/>
        <end position="49"/>
    </location>
</feature>
<dbReference type="InterPro" id="IPR015408">
    <property type="entry name" value="Znf_Mcm10/DnaG"/>
</dbReference>
<keyword evidence="4" id="KW-0479">Metal-binding</keyword>
<comment type="caution">
    <text evidence="11">The sequence shown here is derived from an EMBL/GenBank/DDBJ whole genome shotgun (WGS) entry which is preliminary data.</text>
</comment>
<evidence type="ECO:0000256" key="6">
    <source>
        <dbReference type="ARBA" id="ARBA00022833"/>
    </source>
</evidence>
<protein>
    <recommendedName>
        <fullName evidence="13">Zinc finger Mcm10/DnaG-type domain-containing protein</fullName>
    </recommendedName>
</protein>
<evidence type="ECO:0000256" key="1">
    <source>
        <dbReference type="ARBA" id="ARBA00004123"/>
    </source>
</evidence>
<comment type="subcellular location">
    <subcellularLocation>
        <location evidence="1">Nucleus</location>
    </subcellularLocation>
</comment>
<evidence type="ECO:0000259" key="9">
    <source>
        <dbReference type="Pfam" id="PF09329"/>
    </source>
</evidence>
<evidence type="ECO:0000256" key="3">
    <source>
        <dbReference type="ARBA" id="ARBA00022705"/>
    </source>
</evidence>
<keyword evidence="5" id="KW-0863">Zinc-finger</keyword>
<evidence type="ECO:0000313" key="11">
    <source>
        <dbReference type="EMBL" id="KAL0907907.1"/>
    </source>
</evidence>
<dbReference type="GO" id="GO:0006260">
    <property type="term" value="P:DNA replication"/>
    <property type="evidence" value="ECO:0007669"/>
    <property type="project" value="UniProtKB-KW"/>
</dbReference>
<keyword evidence="6" id="KW-0862">Zinc</keyword>
<dbReference type="Gene3D" id="2.40.50.140">
    <property type="entry name" value="Nucleic acid-binding proteins"/>
    <property type="match status" value="1"/>
</dbReference>
<dbReference type="FunFam" id="2.40.50.140:FF:000174">
    <property type="entry name" value="DNA replication licensing factor mcm10"/>
    <property type="match status" value="1"/>
</dbReference>
<keyword evidence="12" id="KW-1185">Reference proteome</keyword>
<dbReference type="PANTHER" id="PTHR13454:SF11">
    <property type="entry name" value="PROTEIN MCM10 HOMOLOG"/>
    <property type="match status" value="1"/>
</dbReference>
<feature type="domain" description="Zinc finger Mcm10/DnaG-type" evidence="9">
    <location>
        <begin position="219"/>
        <end position="264"/>
    </location>
</feature>
<proteinExistence type="inferred from homology"/>
<evidence type="ECO:0000256" key="5">
    <source>
        <dbReference type="ARBA" id="ARBA00022771"/>
    </source>
</evidence>
<name>A0ABD0U602_DENTH</name>
<dbReference type="GO" id="GO:0008270">
    <property type="term" value="F:zinc ion binding"/>
    <property type="evidence" value="ECO:0007669"/>
    <property type="project" value="UniProtKB-KW"/>
</dbReference>
<dbReference type="InterPro" id="IPR012340">
    <property type="entry name" value="NA-bd_OB-fold"/>
</dbReference>
<dbReference type="EMBL" id="JANQDX010000017">
    <property type="protein sequence ID" value="KAL0907907.1"/>
    <property type="molecule type" value="Genomic_DNA"/>
</dbReference>
<evidence type="ECO:0000313" key="12">
    <source>
        <dbReference type="Proteomes" id="UP001552299"/>
    </source>
</evidence>
<evidence type="ECO:0000256" key="4">
    <source>
        <dbReference type="ARBA" id="ARBA00022723"/>
    </source>
</evidence>
<dbReference type="AlphaFoldDB" id="A0ABD0U602"/>
<dbReference type="InterPro" id="IPR040184">
    <property type="entry name" value="Mcm10"/>
</dbReference>
<keyword evidence="3" id="KW-0235">DNA replication</keyword>
<feature type="domain" description="MCM10 OB-fold" evidence="10">
    <location>
        <begin position="90"/>
        <end position="216"/>
    </location>
</feature>
<evidence type="ECO:0000256" key="2">
    <source>
        <dbReference type="ARBA" id="ARBA00009679"/>
    </source>
</evidence>
<dbReference type="Pfam" id="PF22379">
    <property type="entry name" value="OB_MCM10"/>
    <property type="match status" value="1"/>
</dbReference>
<dbReference type="Pfam" id="PF09329">
    <property type="entry name" value="zf-primase"/>
    <property type="match status" value="1"/>
</dbReference>
<dbReference type="GO" id="GO:0005634">
    <property type="term" value="C:nucleus"/>
    <property type="evidence" value="ECO:0007669"/>
    <property type="project" value="UniProtKB-SubCell"/>
</dbReference>
<dbReference type="Proteomes" id="UP001552299">
    <property type="component" value="Unassembled WGS sequence"/>
</dbReference>
<sequence length="403" mass="44162">MPAASDDLDLLLSLGGDKVPETPPGSPSSSYSRFPGYLSDDGSPKMPRASDMSVFRDAVKDYLDTEPTVPKVLHSRKKSEKKRGEVEIERFSGIKIRNQLVSPVELSNRFSDVRFVRMSVIRNLLSGDTLSGCWATVGVLTEKGEAKVSSAGKNYCIWKMGCLDETNVSVFLFGDAYKMNCTEKVGAVFALFNSNVRKDDAGQGFSLSLYSVGQILKIGTSADYGICKGNRKDGMACTMAINKNKGLYCKYHSSKTSRSYTTTRTELKGGNLKMAFRPQPEGVYIVNPQASQTNRANSVQQVKVMSVDGLRRVLSTADKLTTNSHSQGIRFLSNITAKTELKLRDKQTLKTNEIKTSSGKRPAVATNLPSNLAFKNGTETKRQKAYQSSVNMIELDVISSDEG</sequence>
<accession>A0ABD0U602</accession>
<dbReference type="PANTHER" id="PTHR13454">
    <property type="entry name" value="PROTEIN MCM10 HOMOLOG"/>
    <property type="match status" value="1"/>
</dbReference>
<evidence type="ECO:0008006" key="13">
    <source>
        <dbReference type="Google" id="ProtNLM"/>
    </source>
</evidence>
<evidence type="ECO:0000256" key="8">
    <source>
        <dbReference type="SAM" id="MobiDB-lite"/>
    </source>
</evidence>
<reference evidence="11 12" key="1">
    <citation type="journal article" date="2024" name="Plant Biotechnol. J.">
        <title>Dendrobium thyrsiflorum genome and its molecular insights into genes involved in important horticultural traits.</title>
        <authorList>
            <person name="Chen B."/>
            <person name="Wang J.Y."/>
            <person name="Zheng P.J."/>
            <person name="Li K.L."/>
            <person name="Liang Y.M."/>
            <person name="Chen X.F."/>
            <person name="Zhang C."/>
            <person name="Zhao X."/>
            <person name="He X."/>
            <person name="Zhang G.Q."/>
            <person name="Liu Z.J."/>
            <person name="Xu Q."/>
        </authorList>
    </citation>
    <scope>NUCLEOTIDE SEQUENCE [LARGE SCALE GENOMIC DNA]</scope>
    <source>
        <strain evidence="11">GZMU011</strain>
    </source>
</reference>
<evidence type="ECO:0000259" key="10">
    <source>
        <dbReference type="Pfam" id="PF22379"/>
    </source>
</evidence>
<organism evidence="11 12">
    <name type="scientific">Dendrobium thyrsiflorum</name>
    <name type="common">Pinecone-like raceme dendrobium</name>
    <name type="synonym">Orchid</name>
    <dbReference type="NCBI Taxonomy" id="117978"/>
    <lineage>
        <taxon>Eukaryota</taxon>
        <taxon>Viridiplantae</taxon>
        <taxon>Streptophyta</taxon>
        <taxon>Embryophyta</taxon>
        <taxon>Tracheophyta</taxon>
        <taxon>Spermatophyta</taxon>
        <taxon>Magnoliopsida</taxon>
        <taxon>Liliopsida</taxon>
        <taxon>Asparagales</taxon>
        <taxon>Orchidaceae</taxon>
        <taxon>Epidendroideae</taxon>
        <taxon>Malaxideae</taxon>
        <taxon>Dendrobiinae</taxon>
        <taxon>Dendrobium</taxon>
    </lineage>
</organism>
<keyword evidence="7" id="KW-0539">Nucleus</keyword>
<dbReference type="InterPro" id="IPR055065">
    <property type="entry name" value="OB_MCM10"/>
</dbReference>
<comment type="similarity">
    <text evidence="2">Belongs to the MCM10 family.</text>
</comment>
<gene>
    <name evidence="11" type="ORF">M5K25_022361</name>
</gene>
<evidence type="ECO:0000256" key="7">
    <source>
        <dbReference type="ARBA" id="ARBA00023242"/>
    </source>
</evidence>